<dbReference type="AlphaFoldDB" id="A0A4Q2UM74"/>
<keyword evidence="2" id="KW-1185">Reference proteome</keyword>
<dbReference type="InterPro" id="IPR057383">
    <property type="entry name" value="Tad3"/>
</dbReference>
<dbReference type="Pfam" id="PF25185">
    <property type="entry name" value="Tad3"/>
    <property type="match status" value="1"/>
</dbReference>
<evidence type="ECO:0000313" key="1">
    <source>
        <dbReference type="EMBL" id="RYC70693.1"/>
    </source>
</evidence>
<organism evidence="1 2">
    <name type="scientific">Spirosoma sordidisoli</name>
    <dbReference type="NCBI Taxonomy" id="2502893"/>
    <lineage>
        <taxon>Bacteria</taxon>
        <taxon>Pseudomonadati</taxon>
        <taxon>Bacteroidota</taxon>
        <taxon>Cytophagia</taxon>
        <taxon>Cytophagales</taxon>
        <taxon>Cytophagaceae</taxon>
        <taxon>Spirosoma</taxon>
    </lineage>
</organism>
<dbReference type="RefSeq" id="WP_129598891.1">
    <property type="nucleotide sequence ID" value="NZ_SBLB01000001.1"/>
</dbReference>
<dbReference type="Proteomes" id="UP000290407">
    <property type="component" value="Unassembled WGS sequence"/>
</dbReference>
<protein>
    <submittedName>
        <fullName evidence="1">Uncharacterized protein</fullName>
    </submittedName>
</protein>
<dbReference type="EMBL" id="SBLB01000001">
    <property type="protein sequence ID" value="RYC70693.1"/>
    <property type="molecule type" value="Genomic_DNA"/>
</dbReference>
<comment type="caution">
    <text evidence="1">The sequence shown here is derived from an EMBL/GenBank/DDBJ whole genome shotgun (WGS) entry which is preliminary data.</text>
</comment>
<accession>A0A4Q2UM74</accession>
<name>A0A4Q2UM74_9BACT</name>
<evidence type="ECO:0000313" key="2">
    <source>
        <dbReference type="Proteomes" id="UP000290407"/>
    </source>
</evidence>
<gene>
    <name evidence="1" type="ORF">EQG79_00645</name>
</gene>
<reference evidence="1 2" key="1">
    <citation type="submission" date="2019-01" db="EMBL/GenBank/DDBJ databases">
        <title>Spirosoma flava sp. nov., a propanil-degrading bacterium isolated from herbicide-contaminated soil.</title>
        <authorList>
            <person name="Zhang L."/>
            <person name="Jiang J.-D."/>
        </authorList>
    </citation>
    <scope>NUCLEOTIDE SEQUENCE [LARGE SCALE GENOMIC DNA]</scope>
    <source>
        <strain evidence="1 2">TY50</strain>
    </source>
</reference>
<proteinExistence type="predicted"/>
<sequence>MSNLISHAERELDALIATDNQEEKDEYTQHLKKNVLDLMAVFAEQGHSGSSAPMVSKLFYDLANFKPLLPITGNDNEWGEVDGGIFQNSRCGAVFKNGKEGKPYYLDAIVWQTQNGGSYTGSAILADGKKIPSRQWVRLPFTPKTFYINVIEKEVAPDDWEFTVKDETQLAEVFAYYDRNEIV</sequence>